<evidence type="ECO:0000313" key="2">
    <source>
        <dbReference type="EMBL" id="MFD0986364.1"/>
    </source>
</evidence>
<evidence type="ECO:0000313" key="3">
    <source>
        <dbReference type="Proteomes" id="UP001597102"/>
    </source>
</evidence>
<organism evidence="2 3">
    <name type="scientific">Methyloligella solikamskensis</name>
    <dbReference type="NCBI Taxonomy" id="1177756"/>
    <lineage>
        <taxon>Bacteria</taxon>
        <taxon>Pseudomonadati</taxon>
        <taxon>Pseudomonadota</taxon>
        <taxon>Alphaproteobacteria</taxon>
        <taxon>Hyphomicrobiales</taxon>
        <taxon>Hyphomicrobiaceae</taxon>
        <taxon>Methyloligella</taxon>
    </lineage>
</organism>
<dbReference type="EMBL" id="JBHTJO010000001">
    <property type="protein sequence ID" value="MFD0986364.1"/>
    <property type="molecule type" value="Genomic_DNA"/>
</dbReference>
<name>A0ABW3J809_9HYPH</name>
<dbReference type="Proteomes" id="UP001597102">
    <property type="component" value="Unassembled WGS sequence"/>
</dbReference>
<proteinExistence type="predicted"/>
<keyword evidence="1" id="KW-0732">Signal</keyword>
<feature type="signal peptide" evidence="1">
    <location>
        <begin position="1"/>
        <end position="20"/>
    </location>
</feature>
<sequence length="78" mass="8050">MRTLMIAGFLIGAVSAPALAADEGNTWIVKDSVENCSLLPHKPGEETGLTIMGDKAGYGSPEGADKAMREADCAGIVE</sequence>
<accession>A0ABW3J809</accession>
<comment type="caution">
    <text evidence="2">The sequence shown here is derived from an EMBL/GenBank/DDBJ whole genome shotgun (WGS) entry which is preliminary data.</text>
</comment>
<evidence type="ECO:0000256" key="1">
    <source>
        <dbReference type="SAM" id="SignalP"/>
    </source>
</evidence>
<protein>
    <submittedName>
        <fullName evidence="2">Uncharacterized protein</fullName>
    </submittedName>
</protein>
<dbReference type="RefSeq" id="WP_379086359.1">
    <property type="nucleotide sequence ID" value="NZ_JBHTJO010000001.1"/>
</dbReference>
<feature type="chain" id="PRO_5047305057" evidence="1">
    <location>
        <begin position="21"/>
        <end position="78"/>
    </location>
</feature>
<gene>
    <name evidence="2" type="ORF">ACFQ2F_04565</name>
</gene>
<keyword evidence="3" id="KW-1185">Reference proteome</keyword>
<reference evidence="3" key="1">
    <citation type="journal article" date="2019" name="Int. J. Syst. Evol. Microbiol.">
        <title>The Global Catalogue of Microorganisms (GCM) 10K type strain sequencing project: providing services to taxonomists for standard genome sequencing and annotation.</title>
        <authorList>
            <consortium name="The Broad Institute Genomics Platform"/>
            <consortium name="The Broad Institute Genome Sequencing Center for Infectious Disease"/>
            <person name="Wu L."/>
            <person name="Ma J."/>
        </authorList>
    </citation>
    <scope>NUCLEOTIDE SEQUENCE [LARGE SCALE GENOMIC DNA]</scope>
    <source>
        <strain evidence="3">CCUG 61697</strain>
    </source>
</reference>